<comment type="caution">
    <text evidence="2">The sequence shown here is derived from an EMBL/GenBank/DDBJ whole genome shotgun (WGS) entry which is preliminary data.</text>
</comment>
<gene>
    <name evidence="2" type="ORF">VP02_10460</name>
</gene>
<evidence type="ECO:0008006" key="4">
    <source>
        <dbReference type="Google" id="ProtNLM"/>
    </source>
</evidence>
<accession>A0A0F4XS70</accession>
<dbReference type="EMBL" id="JZXC01000007">
    <property type="protein sequence ID" value="KKA08258.1"/>
    <property type="molecule type" value="Genomic_DNA"/>
</dbReference>
<dbReference type="OrthoDB" id="6902245at2"/>
<organism evidence="2 3">
    <name type="scientific">Pseudomonas kilonensis</name>
    <dbReference type="NCBI Taxonomy" id="132476"/>
    <lineage>
        <taxon>Bacteria</taxon>
        <taxon>Pseudomonadati</taxon>
        <taxon>Pseudomonadota</taxon>
        <taxon>Gammaproteobacteria</taxon>
        <taxon>Pseudomonadales</taxon>
        <taxon>Pseudomonadaceae</taxon>
        <taxon>Pseudomonas</taxon>
    </lineage>
</organism>
<reference evidence="2 3" key="1">
    <citation type="submission" date="2015-03" db="EMBL/GenBank/DDBJ databases">
        <title>Pseudomonas fluorescens 1855-344 Genome sequencing and assembly.</title>
        <authorList>
            <person name="Eng W.W.H."/>
            <person name="Gan H.M."/>
            <person name="Savka M.A."/>
        </authorList>
    </citation>
    <scope>NUCLEOTIDE SEQUENCE [LARGE SCALE GENOMIC DNA]</scope>
    <source>
        <strain evidence="2 3">1855-344</strain>
    </source>
</reference>
<name>A0A0F4XS70_9PSED</name>
<feature type="chain" id="PRO_5002481268" description="DUF3757 domain-containing protein" evidence="1">
    <location>
        <begin position="22"/>
        <end position="140"/>
    </location>
</feature>
<proteinExistence type="predicted"/>
<dbReference type="AlphaFoldDB" id="A0A0F4XS70"/>
<evidence type="ECO:0000256" key="1">
    <source>
        <dbReference type="SAM" id="SignalP"/>
    </source>
</evidence>
<keyword evidence="1" id="KW-0732">Signal</keyword>
<dbReference type="Proteomes" id="UP000033662">
    <property type="component" value="Unassembled WGS sequence"/>
</dbReference>
<evidence type="ECO:0000313" key="3">
    <source>
        <dbReference type="Proteomes" id="UP000033662"/>
    </source>
</evidence>
<evidence type="ECO:0000313" key="2">
    <source>
        <dbReference type="EMBL" id="KKA08258.1"/>
    </source>
</evidence>
<sequence>MKKILAGGAVLLLLIIGHAHASEITCPAVTDIHRNIESVEDVFFVEVQDGPEWESESLVDVVDPASLQFEGAGYVIHKADEDQQAATRATITCRYGDINLNVEYQQILEPAFSGWVNNRCESPDTRMCRLMDGDYFNLSL</sequence>
<protein>
    <recommendedName>
        <fullName evidence="4">DUF3757 domain-containing protein</fullName>
    </recommendedName>
</protein>
<feature type="signal peptide" evidence="1">
    <location>
        <begin position="1"/>
        <end position="21"/>
    </location>
</feature>
<dbReference type="PATRIC" id="fig|132476.4.peg.6153"/>